<dbReference type="RefSeq" id="WP_089969479.1">
    <property type="nucleotide sequence ID" value="NZ_CP071376.1"/>
</dbReference>
<evidence type="ECO:0000256" key="2">
    <source>
        <dbReference type="SAM" id="MobiDB-lite"/>
    </source>
</evidence>
<dbReference type="InterPro" id="IPR014717">
    <property type="entry name" value="Transl_elong_EF1B/ribsomal_bS6"/>
</dbReference>
<keyword evidence="3" id="KW-0472">Membrane</keyword>
<feature type="region of interest" description="Disordered" evidence="2">
    <location>
        <begin position="143"/>
        <end position="170"/>
    </location>
</feature>
<name>A0A1H0STD1_9CLOT</name>
<gene>
    <name evidence="4" type="ORF">SAMN04488529_105218</name>
</gene>
<keyword evidence="3" id="KW-0812">Transmembrane</keyword>
<dbReference type="EMBL" id="FNJM01000005">
    <property type="protein sequence ID" value="SDP45047.1"/>
    <property type="molecule type" value="Genomic_DNA"/>
</dbReference>
<evidence type="ECO:0000313" key="5">
    <source>
        <dbReference type="Proteomes" id="UP000198597"/>
    </source>
</evidence>
<evidence type="ECO:0000256" key="1">
    <source>
        <dbReference type="SAM" id="Coils"/>
    </source>
</evidence>
<feature type="coiled-coil region" evidence="1">
    <location>
        <begin position="49"/>
        <end position="76"/>
    </location>
</feature>
<sequence length="417" mass="46667">MKMSKKEKYLLGILGTVLISILYYQFIYINQVKKLDVKKKEKVEIETRHDEVLQSIKTLESRKENLKILNSSILEKSSDFYPTILQEKIILEIDKLLTDSGLNGNIAFSPIEVASVETMVAPEVAKAESSMKIIADEYNGSYKSEEEAKKQETPNAGKDEKSGEKVESQTGVATAEQLKVAINFTGSYDTLKKFILSVQEYKRKVVITNVAITPKSEAQVTGTMNIEFYAVPKLGDDDAAYLKWTMESVHGKDILFSTGAASGAYNSTVEEQGTKVDINDFVMMLRPTSSELPVLTIGKAKDSSRETYLYSDNAKIEDVEIEFNEENEKIYYKYKTTKDFYPKSNTSVGKEITTISKDIVMEITSEARTSTNDNSTVKLKVINNTKKNVNLIIKSDDNSNPRVSVVSEGNTVNVTKK</sequence>
<accession>A0A1H0STD1</accession>
<dbReference type="AlphaFoldDB" id="A0A1H0STD1"/>
<proteinExistence type="predicted"/>
<keyword evidence="3" id="KW-1133">Transmembrane helix</keyword>
<dbReference type="Proteomes" id="UP000198597">
    <property type="component" value="Unassembled WGS sequence"/>
</dbReference>
<dbReference type="GeneID" id="65308699"/>
<organism evidence="4 5">
    <name type="scientific">Clostridium gasigenes</name>
    <dbReference type="NCBI Taxonomy" id="94869"/>
    <lineage>
        <taxon>Bacteria</taxon>
        <taxon>Bacillati</taxon>
        <taxon>Bacillota</taxon>
        <taxon>Clostridia</taxon>
        <taxon>Eubacteriales</taxon>
        <taxon>Clostridiaceae</taxon>
        <taxon>Clostridium</taxon>
    </lineage>
</organism>
<feature type="compositionally biased region" description="Basic and acidic residues" evidence="2">
    <location>
        <begin position="143"/>
        <end position="167"/>
    </location>
</feature>
<dbReference type="STRING" id="94869.SAMN04488529_105218"/>
<reference evidence="4 5" key="1">
    <citation type="submission" date="2016-10" db="EMBL/GenBank/DDBJ databases">
        <authorList>
            <person name="de Groot N.N."/>
        </authorList>
    </citation>
    <scope>NUCLEOTIDE SEQUENCE [LARGE SCALE GENOMIC DNA]</scope>
    <source>
        <strain evidence="4 5">DSM 12272</strain>
    </source>
</reference>
<feature type="transmembrane region" description="Helical" evidence="3">
    <location>
        <begin position="9"/>
        <end position="29"/>
    </location>
</feature>
<dbReference type="OrthoDB" id="1704601at2"/>
<evidence type="ECO:0000256" key="3">
    <source>
        <dbReference type="SAM" id="Phobius"/>
    </source>
</evidence>
<keyword evidence="5" id="KW-1185">Reference proteome</keyword>
<dbReference type="Gene3D" id="3.30.70.60">
    <property type="match status" value="1"/>
</dbReference>
<keyword evidence="1" id="KW-0175">Coiled coil</keyword>
<evidence type="ECO:0000313" key="4">
    <source>
        <dbReference type="EMBL" id="SDP45047.1"/>
    </source>
</evidence>
<protein>
    <submittedName>
        <fullName evidence="4">Type IV pilus assembly protein PilO</fullName>
    </submittedName>
</protein>